<dbReference type="PANTHER" id="PTHR48051:SF54">
    <property type="entry name" value="LEUCINE-RICH REPEAT-CONTAINING PROTEIN"/>
    <property type="match status" value="1"/>
</dbReference>
<dbReference type="EMBL" id="NHTK01005693">
    <property type="protein sequence ID" value="PPQ75205.1"/>
    <property type="molecule type" value="Genomic_DNA"/>
</dbReference>
<comment type="caution">
    <text evidence="4">The sequence shown here is derived from an EMBL/GenBank/DDBJ whole genome shotgun (WGS) entry which is preliminary data.</text>
</comment>
<proteinExistence type="predicted"/>
<protein>
    <submittedName>
        <fullName evidence="4">Uncharacterized protein</fullName>
    </submittedName>
</protein>
<feature type="compositionally biased region" description="Low complexity" evidence="3">
    <location>
        <begin position="412"/>
        <end position="422"/>
    </location>
</feature>
<dbReference type="InterPro" id="IPR001611">
    <property type="entry name" value="Leu-rich_rpt"/>
</dbReference>
<feature type="compositionally biased region" description="Polar residues" evidence="3">
    <location>
        <begin position="469"/>
        <end position="483"/>
    </location>
</feature>
<evidence type="ECO:0000313" key="4">
    <source>
        <dbReference type="EMBL" id="PPQ75205.1"/>
    </source>
</evidence>
<keyword evidence="5" id="KW-1185">Reference proteome</keyword>
<sequence>MPPSLLLQDTMFPFITEDEHRVQEGATRSPQPTKYNSQYPLNLWLSQQSFSMNNHSYNISDAHENAAIHNAGDSYNYFTEPHHDQTYSQWSQNDLSVGHLSVVPVRESPSPLLLPGWTTPSSHFSQSPFPQVSHVSNENTIPIYPSLSHSSGTHLPLDASSPASSSPYSPRSSLPTPLTPASATHLMVPSPVIAGSTSLLLQPEANEGGRYTHREQLQLFREALSLPMDHGGEFVPQQMYKPHTTSDRKRYVEEVLLDPPLYFYTEHPDQCGISLKDALQFRTKNLRNRDMVVFQNRGPSVSIRLEWPGYRQWSRQIPTKDFRSPPGPITLAKLAKNVAKCVQRFMLDRKGHAMEEDGNPVWRIGDGPDDIKLEDLVLVSIHHVSLGRRHNNTFYPPSSPLSSSPGTSYFDSSPPSSPGNGPTFDNDDNASIEEMRPMDPLSGLYVSYTGKRQAGPQDDTFPPWKKTRYSSPSTEITTPQSSPMDLMRDRESEIWEDASTRAFEEASSSNHVKIQLGNYDLKEISVPFIRDMTKIIFLGKDDSAAPDLGQTRQFTRAHTIAAIPSSPETGRGKHSMKATSSRSILKGEGTGMELYLAANLITKLPSELWNWESLTVLSLRNNRIRYLPPEIAKLRNLLELNVATNQLEFVPSELLSMNLSNIHLHPNPFLPNPNIASAKPWTATERFGKSRVPKLTELGLRRLLGPPKPSPAMFDRNSSNHISERGQLPSKTLLETDFELPLSIEGSGKREFYPKLVSILSTCVPNSLIHTGSLPYERSMEKGGPITGISVCPNPSHVGSKIFICPAEQRFTWEKKLDNGVQVGAAVPVRWRGCMWGCLDFLGPMDDADECESGNTDTEDAVQIFDVGDGDLAFDED</sequence>
<name>A0A409W9P1_9AGAR</name>
<dbReference type="STRING" id="181874.A0A409W9P1"/>
<accession>A0A409W9P1</accession>
<organism evidence="4 5">
    <name type="scientific">Panaeolus cyanescens</name>
    <dbReference type="NCBI Taxonomy" id="181874"/>
    <lineage>
        <taxon>Eukaryota</taxon>
        <taxon>Fungi</taxon>
        <taxon>Dikarya</taxon>
        <taxon>Basidiomycota</taxon>
        <taxon>Agaricomycotina</taxon>
        <taxon>Agaricomycetes</taxon>
        <taxon>Agaricomycetidae</taxon>
        <taxon>Agaricales</taxon>
        <taxon>Agaricineae</taxon>
        <taxon>Galeropsidaceae</taxon>
        <taxon>Panaeolus</taxon>
    </lineage>
</organism>
<dbReference type="InParanoid" id="A0A409W9P1"/>
<keyword evidence="2" id="KW-0677">Repeat</keyword>
<keyword evidence="1" id="KW-0433">Leucine-rich repeat</keyword>
<gene>
    <name evidence="4" type="ORF">CVT24_010121</name>
</gene>
<feature type="region of interest" description="Disordered" evidence="3">
    <location>
        <begin position="389"/>
        <end position="435"/>
    </location>
</feature>
<dbReference type="PROSITE" id="PS51450">
    <property type="entry name" value="LRR"/>
    <property type="match status" value="1"/>
</dbReference>
<evidence type="ECO:0000256" key="1">
    <source>
        <dbReference type="ARBA" id="ARBA00022614"/>
    </source>
</evidence>
<reference evidence="4 5" key="1">
    <citation type="journal article" date="2018" name="Evol. Lett.">
        <title>Horizontal gene cluster transfer increased hallucinogenic mushroom diversity.</title>
        <authorList>
            <person name="Reynolds H.T."/>
            <person name="Vijayakumar V."/>
            <person name="Gluck-Thaler E."/>
            <person name="Korotkin H.B."/>
            <person name="Matheny P.B."/>
            <person name="Slot J.C."/>
        </authorList>
    </citation>
    <scope>NUCLEOTIDE SEQUENCE [LARGE SCALE GENOMIC DNA]</scope>
    <source>
        <strain evidence="4 5">2629</strain>
    </source>
</reference>
<evidence type="ECO:0000256" key="2">
    <source>
        <dbReference type="ARBA" id="ARBA00022737"/>
    </source>
</evidence>
<dbReference type="InterPro" id="IPR050216">
    <property type="entry name" value="LRR_domain-containing"/>
</dbReference>
<dbReference type="OrthoDB" id="3269405at2759"/>
<dbReference type="SUPFAM" id="SSF52075">
    <property type="entry name" value="Outer arm dynein light chain 1"/>
    <property type="match status" value="1"/>
</dbReference>
<dbReference type="GO" id="GO:0005737">
    <property type="term" value="C:cytoplasm"/>
    <property type="evidence" value="ECO:0007669"/>
    <property type="project" value="TreeGrafter"/>
</dbReference>
<evidence type="ECO:0000256" key="3">
    <source>
        <dbReference type="SAM" id="MobiDB-lite"/>
    </source>
</evidence>
<feature type="region of interest" description="Disordered" evidence="3">
    <location>
        <begin position="451"/>
        <end position="486"/>
    </location>
</feature>
<dbReference type="InterPro" id="IPR003591">
    <property type="entry name" value="Leu-rich_rpt_typical-subtyp"/>
</dbReference>
<dbReference type="SMART" id="SM00369">
    <property type="entry name" value="LRR_TYP"/>
    <property type="match status" value="2"/>
</dbReference>
<dbReference type="Gene3D" id="3.80.10.10">
    <property type="entry name" value="Ribonuclease Inhibitor"/>
    <property type="match status" value="1"/>
</dbReference>
<dbReference type="PANTHER" id="PTHR48051">
    <property type="match status" value="1"/>
</dbReference>
<feature type="region of interest" description="Disordered" evidence="3">
    <location>
        <begin position="144"/>
        <end position="182"/>
    </location>
</feature>
<dbReference type="InterPro" id="IPR032675">
    <property type="entry name" value="LRR_dom_sf"/>
</dbReference>
<evidence type="ECO:0000313" key="5">
    <source>
        <dbReference type="Proteomes" id="UP000284842"/>
    </source>
</evidence>
<dbReference type="AlphaFoldDB" id="A0A409W9P1"/>
<dbReference type="Proteomes" id="UP000284842">
    <property type="component" value="Unassembled WGS sequence"/>
</dbReference>
<feature type="compositionally biased region" description="Low complexity" evidence="3">
    <location>
        <begin position="155"/>
        <end position="182"/>
    </location>
</feature>